<keyword evidence="2" id="KW-1133">Transmembrane helix</keyword>
<keyword evidence="2" id="KW-0812">Transmembrane</keyword>
<dbReference type="AlphaFoldDB" id="A0A7G9GTH5"/>
<dbReference type="EMBL" id="CP060636">
    <property type="protein sequence ID" value="QNM14107.1"/>
    <property type="molecule type" value="Genomic_DNA"/>
</dbReference>
<keyword evidence="5" id="KW-1185">Reference proteome</keyword>
<evidence type="ECO:0000313" key="4">
    <source>
        <dbReference type="EMBL" id="QNM14107.1"/>
    </source>
</evidence>
<evidence type="ECO:0000313" key="5">
    <source>
        <dbReference type="Proteomes" id="UP000515856"/>
    </source>
</evidence>
<protein>
    <recommendedName>
        <fullName evidence="6">LPXTG cell wall anchor domain-containing protein</fullName>
    </recommendedName>
</protein>
<keyword evidence="3" id="KW-0732">Signal</keyword>
<feature type="region of interest" description="Disordered" evidence="1">
    <location>
        <begin position="304"/>
        <end position="366"/>
    </location>
</feature>
<evidence type="ECO:0000256" key="3">
    <source>
        <dbReference type="SAM" id="SignalP"/>
    </source>
</evidence>
<feature type="transmembrane region" description="Helical" evidence="2">
    <location>
        <begin position="372"/>
        <end position="389"/>
    </location>
</feature>
<sequence length="399" mass="44408">MKKMKIFIAAFMVCSMFMMPVKANDTVTVSFEATDNKNEGVLSIENIESVNALSLNITLDTNAKLIEVVPNEDLLKQGAKFNYRYHEDTKALNLYITGKQAFAYDQKLPLAYLHFENEENTSVKLSLNPDKAGLKLVYDTFAQTLNESNGLVFTASQLSVSGSKTEEEIPDKEEVSYPAAQVIDKTTNVTIEAEEGILPKGTNANISQMKDEKKLETIKKKLSELSEKFTVYDITLTHNQTLIQPKDGKLVSVRLPIPRGYDHDKLAVYCVDQEEVEVFQVEVINGMAQFKTNHFSTYVLAQTGVTPKDDPEGNNGETTNDQNHHDDANPDDDNQKNDAVTPNGESQNNASTDDKKTNNTTAQTSDTTQSELLLAACFVSIGILGILAYKRKLWKKVNK</sequence>
<evidence type="ECO:0000256" key="2">
    <source>
        <dbReference type="SAM" id="Phobius"/>
    </source>
</evidence>
<feature type="chain" id="PRO_5028843950" description="LPXTG cell wall anchor domain-containing protein" evidence="3">
    <location>
        <begin position="24"/>
        <end position="399"/>
    </location>
</feature>
<proteinExistence type="predicted"/>
<evidence type="ECO:0000256" key="1">
    <source>
        <dbReference type="SAM" id="MobiDB-lite"/>
    </source>
</evidence>
<evidence type="ECO:0008006" key="6">
    <source>
        <dbReference type="Google" id="ProtNLM"/>
    </source>
</evidence>
<keyword evidence="2" id="KW-0472">Membrane</keyword>
<reference evidence="4 5" key="1">
    <citation type="submission" date="2020-08" db="EMBL/GenBank/DDBJ databases">
        <authorList>
            <person name="Liu C."/>
            <person name="Sun Q."/>
        </authorList>
    </citation>
    <scope>NUCLEOTIDE SEQUENCE [LARGE SCALE GENOMIC DNA]</scope>
    <source>
        <strain evidence="4 5">NSJ-61</strain>
    </source>
</reference>
<name>A0A7G9GTH5_9FIRM</name>
<dbReference type="Proteomes" id="UP000515856">
    <property type="component" value="Chromosome"/>
</dbReference>
<feature type="signal peptide" evidence="3">
    <location>
        <begin position="1"/>
        <end position="23"/>
    </location>
</feature>
<gene>
    <name evidence="4" type="ORF">H9Q80_09300</name>
</gene>
<organism evidence="4 5">
    <name type="scientific">[Eubacterium] hominis</name>
    <dbReference type="NCBI Taxonomy" id="2764325"/>
    <lineage>
        <taxon>Bacteria</taxon>
        <taxon>Bacillati</taxon>
        <taxon>Bacillota</taxon>
        <taxon>Erysipelotrichia</taxon>
        <taxon>Erysipelotrichales</taxon>
        <taxon>Erysipelotrichaceae</taxon>
        <taxon>Amedibacillus</taxon>
    </lineage>
</organism>
<dbReference type="KEGG" id="ehn:H9Q80_09300"/>
<feature type="compositionally biased region" description="Basic and acidic residues" evidence="1">
    <location>
        <begin position="322"/>
        <end position="336"/>
    </location>
</feature>
<accession>A0A7G9GTH5</accession>
<dbReference type="RefSeq" id="WP_117518281.1">
    <property type="nucleotide sequence ID" value="NZ_CP060636.1"/>
</dbReference>